<dbReference type="SMART" id="SM00226">
    <property type="entry name" value="LMWPc"/>
    <property type="match status" value="1"/>
</dbReference>
<keyword evidence="3" id="KW-0904">Protein phosphatase</keyword>
<comment type="caution">
    <text evidence="7">The sequence shown here is derived from an EMBL/GenBank/DDBJ whole genome shotgun (WGS) entry which is preliminary data.</text>
</comment>
<evidence type="ECO:0000313" key="7">
    <source>
        <dbReference type="EMBL" id="RBP00535.1"/>
    </source>
</evidence>
<reference evidence="7 8" key="1">
    <citation type="submission" date="2018-06" db="EMBL/GenBank/DDBJ databases">
        <title>Genomic Encyclopedia of Type Strains, Phase IV (KMG-IV): sequencing the most valuable type-strain genomes for metagenomic binning, comparative biology and taxonomic classification.</title>
        <authorList>
            <person name="Goeker M."/>
        </authorList>
    </citation>
    <scope>NUCLEOTIDE SEQUENCE [LARGE SCALE GENOMIC DNA]</scope>
    <source>
        <strain evidence="7 8">DSM 15140</strain>
    </source>
</reference>
<dbReference type="Pfam" id="PF01451">
    <property type="entry name" value="LMWPc"/>
    <property type="match status" value="1"/>
</dbReference>
<dbReference type="GO" id="GO:0004725">
    <property type="term" value="F:protein tyrosine phosphatase activity"/>
    <property type="evidence" value="ECO:0007669"/>
    <property type="project" value="InterPro"/>
</dbReference>
<dbReference type="InterPro" id="IPR036196">
    <property type="entry name" value="Ptyr_pPase_sf"/>
</dbReference>
<dbReference type="CDD" id="cd16344">
    <property type="entry name" value="LMWPAP"/>
    <property type="match status" value="1"/>
</dbReference>
<sequence length="200" mass="23143">MNVLFVCTGNTCRSPMAEALLQQKTNIKVKSAGLFTVDGLPASQGTKQALESVDISHPHQSKQVTEALVDWADLILTMTMRHKETLISTYPQLFDKAYTLKEYVLLDGKSTWEQLTKAYRRLEEKRLTVQHEKNHPLTEQQMRAFLREEQDEIDRLERELPNYDIEDPFGADHATYLATLKEMEVYVDKLIDKVNKRTNE</sequence>
<protein>
    <submittedName>
        <fullName evidence="7">Protein-tyrosine phosphatase</fullName>
    </submittedName>
</protein>
<name>A0A366EGG3_9BACI</name>
<dbReference type="OrthoDB" id="9784339at2"/>
<feature type="coiled-coil region" evidence="5">
    <location>
        <begin position="139"/>
        <end position="166"/>
    </location>
</feature>
<dbReference type="InterPro" id="IPR017867">
    <property type="entry name" value="Tyr_phospatase_low_mol_wt"/>
</dbReference>
<dbReference type="AlphaFoldDB" id="A0A366EGG3"/>
<evidence type="ECO:0000256" key="4">
    <source>
        <dbReference type="PIRSR" id="PIRSR617867-1"/>
    </source>
</evidence>
<comment type="similarity">
    <text evidence="1">Belongs to the low molecular weight phosphotyrosine protein phosphatase family.</text>
</comment>
<dbReference type="Gene3D" id="3.40.50.2300">
    <property type="match status" value="1"/>
</dbReference>
<evidence type="ECO:0000256" key="3">
    <source>
        <dbReference type="ARBA" id="ARBA00022912"/>
    </source>
</evidence>
<keyword evidence="2" id="KW-0378">Hydrolase</keyword>
<dbReference type="Proteomes" id="UP000252254">
    <property type="component" value="Unassembled WGS sequence"/>
</dbReference>
<proteinExistence type="inferred from homology"/>
<feature type="active site" description="Nucleophile" evidence="4">
    <location>
        <position position="13"/>
    </location>
</feature>
<evidence type="ECO:0000313" key="8">
    <source>
        <dbReference type="Proteomes" id="UP000252254"/>
    </source>
</evidence>
<dbReference type="PANTHER" id="PTHR11717:SF31">
    <property type="entry name" value="LOW MOLECULAR WEIGHT PROTEIN-TYROSINE-PHOSPHATASE ETP-RELATED"/>
    <property type="match status" value="1"/>
</dbReference>
<keyword evidence="5" id="KW-0175">Coiled coil</keyword>
<evidence type="ECO:0000259" key="6">
    <source>
        <dbReference type="SMART" id="SM00226"/>
    </source>
</evidence>
<organism evidence="7 8">
    <name type="scientific">Paraliobacillus ryukyuensis</name>
    <dbReference type="NCBI Taxonomy" id="200904"/>
    <lineage>
        <taxon>Bacteria</taxon>
        <taxon>Bacillati</taxon>
        <taxon>Bacillota</taxon>
        <taxon>Bacilli</taxon>
        <taxon>Bacillales</taxon>
        <taxon>Bacillaceae</taxon>
        <taxon>Paraliobacillus</taxon>
    </lineage>
</organism>
<keyword evidence="8" id="KW-1185">Reference proteome</keyword>
<dbReference type="PRINTS" id="PR00719">
    <property type="entry name" value="LMWPTPASE"/>
</dbReference>
<dbReference type="EMBL" id="QNRI01000002">
    <property type="protein sequence ID" value="RBP00535.1"/>
    <property type="molecule type" value="Genomic_DNA"/>
</dbReference>
<evidence type="ECO:0000256" key="1">
    <source>
        <dbReference type="ARBA" id="ARBA00011063"/>
    </source>
</evidence>
<feature type="active site" description="Nucleophile" evidence="4">
    <location>
        <position position="7"/>
    </location>
</feature>
<feature type="domain" description="Phosphotyrosine protein phosphatase I" evidence="6">
    <location>
        <begin position="1"/>
        <end position="193"/>
    </location>
</feature>
<dbReference type="SUPFAM" id="SSF52788">
    <property type="entry name" value="Phosphotyrosine protein phosphatases I"/>
    <property type="match status" value="1"/>
</dbReference>
<dbReference type="InterPro" id="IPR023485">
    <property type="entry name" value="Ptyr_pPase"/>
</dbReference>
<evidence type="ECO:0000256" key="2">
    <source>
        <dbReference type="ARBA" id="ARBA00022801"/>
    </source>
</evidence>
<dbReference type="STRING" id="200904.GCA_900168775_00571"/>
<gene>
    <name evidence="7" type="ORF">DES48_102299</name>
</gene>
<accession>A0A366EGG3</accession>
<evidence type="ECO:0000256" key="5">
    <source>
        <dbReference type="SAM" id="Coils"/>
    </source>
</evidence>
<dbReference type="RefSeq" id="WP_113867309.1">
    <property type="nucleotide sequence ID" value="NZ_BAABQN010000002.1"/>
</dbReference>
<dbReference type="PANTHER" id="PTHR11717">
    <property type="entry name" value="LOW MOLECULAR WEIGHT PROTEIN TYROSINE PHOSPHATASE"/>
    <property type="match status" value="1"/>
</dbReference>
<dbReference type="InterPro" id="IPR050438">
    <property type="entry name" value="LMW_PTPase"/>
</dbReference>